<dbReference type="InterPro" id="IPR051321">
    <property type="entry name" value="PHA/PHB_synthase"/>
</dbReference>
<dbReference type="InterPro" id="IPR024501">
    <property type="entry name" value="DUF3141"/>
</dbReference>
<dbReference type="PANTHER" id="PTHR36837">
    <property type="entry name" value="POLY(3-HYDROXYALKANOATE) POLYMERASE SUBUNIT PHAC"/>
    <property type="match status" value="1"/>
</dbReference>
<evidence type="ECO:0000313" key="1">
    <source>
        <dbReference type="EMBL" id="QTA87184.1"/>
    </source>
</evidence>
<proteinExistence type="predicted"/>
<dbReference type="AlphaFoldDB" id="A0A975BK52"/>
<dbReference type="Gene3D" id="3.40.50.1820">
    <property type="entry name" value="alpha/beta hydrolase"/>
    <property type="match status" value="1"/>
</dbReference>
<dbReference type="RefSeq" id="WP_207682493.1">
    <property type="nucleotide sequence ID" value="NZ_CP061800.1"/>
</dbReference>
<dbReference type="KEGG" id="dmm:dnm_032140"/>
<dbReference type="Proteomes" id="UP000663722">
    <property type="component" value="Chromosome"/>
</dbReference>
<dbReference type="Pfam" id="PF11339">
    <property type="entry name" value="DUF3141"/>
    <property type="match status" value="1"/>
</dbReference>
<accession>A0A975BK52</accession>
<dbReference type="InterPro" id="IPR029058">
    <property type="entry name" value="AB_hydrolase_fold"/>
</dbReference>
<dbReference type="EMBL" id="CP061800">
    <property type="protein sequence ID" value="QTA87184.1"/>
    <property type="molecule type" value="Genomic_DNA"/>
</dbReference>
<dbReference type="SUPFAM" id="SSF53474">
    <property type="entry name" value="alpha/beta-Hydrolases"/>
    <property type="match status" value="1"/>
</dbReference>
<sequence>MQYFNFNAFNPYTNFSAIWNEGQRNDQDQTDRAGFCYPSIWNENSKNALPRVFNPWAGLSGILCEQDQTDQEQASDPWFGLMDALSYWTDAVQRSILFMDIMRERGNVYMDHAADDQPPVLIFDYEIIMNGKELVPPSNYQLARIIPPEDTKIIPGKRPVIIVDPRAGHGPGIGGSKRDSEIGMALKAGHPVYFVLFSTFPVPGQTIAAMEQSLVQFIEEVGRRHPKSPKPSVTGNCQAGWALVMLSANRPGTTGPIVLNGSPLSYWAGIEGKDTLRYLGGILGGTWINAFLSDLGAGIFDGANLVLNFELMNWSNTFWKKQYNVYAMADTERERYLQFERWWNGFFHLSKEEIVFIINNLFIGNKLEKRGVRLHEDELLDLRAIKDPVVVFCSDGDNITPTQQALNWIVNVWESTGEIKRRQQVIVYVLHKRIGHLGIFVSGKVAKKEHKEIIGSYDMIEYLPPGLYEMVFEKEQASPESPPEYLVRFEERRLENILELNDEMLTEEENFPLAAAVSDRNYSLYETYVSPFVKMAVPPIVADGLRLLHPLRVTRLGFSDINPFLSCLEILAPIVQAYRCPVAPDNPFLEIEKAFSYHISETLDLLNTCRAQRYEALFKMFYDRFSPLHYFFPEMRKNGTMCIKERIESRRARREFKKADRARWMRAMTEGGFVEGLVRVILSISTAEGGLNRDEFQMFEEIARKHSRLRRITAPAFRRIARKQARILQTDKYWAVRTLSDLLPAPEDREEVLRICRSVFPEEGLSTAKEMLAFLSKGGAIIAA</sequence>
<organism evidence="1 2">
    <name type="scientific">Desulfonema magnum</name>
    <dbReference type="NCBI Taxonomy" id="45655"/>
    <lineage>
        <taxon>Bacteria</taxon>
        <taxon>Pseudomonadati</taxon>
        <taxon>Thermodesulfobacteriota</taxon>
        <taxon>Desulfobacteria</taxon>
        <taxon>Desulfobacterales</taxon>
        <taxon>Desulfococcaceae</taxon>
        <taxon>Desulfonema</taxon>
    </lineage>
</organism>
<name>A0A975BK52_9BACT</name>
<evidence type="ECO:0000313" key="2">
    <source>
        <dbReference type="Proteomes" id="UP000663722"/>
    </source>
</evidence>
<gene>
    <name evidence="1" type="ORF">dnm_032140</name>
</gene>
<dbReference type="PANTHER" id="PTHR36837:SF2">
    <property type="entry name" value="POLY(3-HYDROXYALKANOATE) POLYMERASE SUBUNIT PHAC"/>
    <property type="match status" value="1"/>
</dbReference>
<keyword evidence="2" id="KW-1185">Reference proteome</keyword>
<protein>
    <submittedName>
        <fullName evidence="1">DUF3141</fullName>
    </submittedName>
</protein>
<reference evidence="1" key="1">
    <citation type="journal article" date="2021" name="Microb. Physiol.">
        <title>Proteogenomic Insights into the Physiology of Marine, Sulfate-Reducing, Filamentous Desulfonema limicola and Desulfonema magnum.</title>
        <authorList>
            <person name="Schnaars V."/>
            <person name="Wohlbrand L."/>
            <person name="Scheve S."/>
            <person name="Hinrichs C."/>
            <person name="Reinhardt R."/>
            <person name="Rabus R."/>
        </authorList>
    </citation>
    <scope>NUCLEOTIDE SEQUENCE</scope>
    <source>
        <strain evidence="1">4be13</strain>
    </source>
</reference>